<protein>
    <recommendedName>
        <fullName evidence="2">Phosphoinositide phospholipase C</fullName>
        <ecNumber evidence="2">3.1.4.11</ecNumber>
    </recommendedName>
</protein>
<accession>A0A8S1B9L5</accession>
<dbReference type="PANTHER" id="PTHR10336">
    <property type="entry name" value="PHOSPHOINOSITIDE-SPECIFIC PHOSPHOLIPASE C FAMILY PROTEIN"/>
    <property type="match status" value="1"/>
</dbReference>
<evidence type="ECO:0000259" key="5">
    <source>
        <dbReference type="PROSITE" id="PS50004"/>
    </source>
</evidence>
<feature type="region of interest" description="Disordered" evidence="3">
    <location>
        <begin position="148"/>
        <end position="182"/>
    </location>
</feature>
<name>A0A8S1B9L5_ARCPL</name>
<feature type="region of interest" description="Disordered" evidence="3">
    <location>
        <begin position="1549"/>
        <end position="1569"/>
    </location>
</feature>
<feature type="domain" description="Ras-associating" evidence="7">
    <location>
        <begin position="581"/>
        <end position="669"/>
    </location>
</feature>
<dbReference type="PROSITE" id="PS50004">
    <property type="entry name" value="C2"/>
    <property type="match status" value="1"/>
</dbReference>
<reference evidence="8 9" key="1">
    <citation type="submission" date="2020-04" db="EMBL/GenBank/DDBJ databases">
        <authorList>
            <person name="Wallbank WR R."/>
            <person name="Pardo Diaz C."/>
            <person name="Kozak K."/>
            <person name="Martin S."/>
            <person name="Jiggins C."/>
            <person name="Moest M."/>
            <person name="Warren A I."/>
            <person name="Byers J.R.P. K."/>
            <person name="Montejo-Kovacevich G."/>
            <person name="Yen C E."/>
        </authorList>
    </citation>
    <scope>NUCLEOTIDE SEQUENCE [LARGE SCALE GENOMIC DNA]</scope>
</reference>
<evidence type="ECO:0000256" key="1">
    <source>
        <dbReference type="ARBA" id="ARBA00023224"/>
    </source>
</evidence>
<dbReference type="FunFam" id="2.60.40.150:FF:000183">
    <property type="entry name" value="Phosphoinositide phospholipase C"/>
    <property type="match status" value="1"/>
</dbReference>
<dbReference type="Gene3D" id="3.10.20.90">
    <property type="entry name" value="Phosphatidylinositol 3-kinase Catalytic Subunit, Chain A, domain 1"/>
    <property type="match status" value="2"/>
</dbReference>
<dbReference type="Gene3D" id="2.60.40.150">
    <property type="entry name" value="C2 domain"/>
    <property type="match status" value="1"/>
</dbReference>
<evidence type="ECO:0000256" key="2">
    <source>
        <dbReference type="RuleBase" id="RU361133"/>
    </source>
</evidence>
<gene>
    <name evidence="8" type="ORF">APLA_LOCUS16486</name>
</gene>
<dbReference type="InterPro" id="IPR001711">
    <property type="entry name" value="PLipase_C_Pinositol-sp_Y"/>
</dbReference>
<comment type="caution">
    <text evidence="8">The sequence shown here is derived from an EMBL/GenBank/DDBJ whole genome shotgun (WGS) entry which is preliminary data.</text>
</comment>
<keyword evidence="2" id="KW-0378">Hydrolase</keyword>
<dbReference type="SUPFAM" id="SSF49562">
    <property type="entry name" value="C2 domain (Calcium/lipid-binding domain, CaLB)"/>
    <property type="match status" value="1"/>
</dbReference>
<dbReference type="Pfam" id="PF00788">
    <property type="entry name" value="RA"/>
    <property type="match status" value="2"/>
</dbReference>
<dbReference type="PROSITE" id="PS50007">
    <property type="entry name" value="PIPLC_X_DOMAIN"/>
    <property type="match status" value="1"/>
</dbReference>
<dbReference type="SMART" id="SM00239">
    <property type="entry name" value="C2"/>
    <property type="match status" value="1"/>
</dbReference>
<dbReference type="Pfam" id="PF00388">
    <property type="entry name" value="PI-PLC-X"/>
    <property type="match status" value="1"/>
</dbReference>
<evidence type="ECO:0000313" key="9">
    <source>
        <dbReference type="Proteomes" id="UP000494256"/>
    </source>
</evidence>
<feature type="chain" id="PRO_5035788451" description="Phosphoinositide phospholipase C" evidence="4">
    <location>
        <begin position="17"/>
        <end position="1605"/>
    </location>
</feature>
<keyword evidence="2" id="KW-0442">Lipid degradation</keyword>
<dbReference type="CDD" id="cd00275">
    <property type="entry name" value="C2_PLC_like"/>
    <property type="match status" value="1"/>
</dbReference>
<dbReference type="GO" id="GO:0004435">
    <property type="term" value="F:phosphatidylinositol-4,5-bisphosphate phospholipase C activity"/>
    <property type="evidence" value="ECO:0007669"/>
    <property type="project" value="UniProtKB-EC"/>
</dbReference>
<dbReference type="PROSITE" id="PS50008">
    <property type="entry name" value="PIPLC_Y_DOMAIN"/>
    <property type="match status" value="1"/>
</dbReference>
<feature type="region of interest" description="Disordered" evidence="3">
    <location>
        <begin position="270"/>
        <end position="310"/>
    </location>
</feature>
<dbReference type="OrthoDB" id="676979at2759"/>
<dbReference type="Gene3D" id="3.20.20.190">
    <property type="entry name" value="Phosphatidylinositol (PI) phosphodiesterase"/>
    <property type="match status" value="1"/>
</dbReference>
<feature type="compositionally biased region" description="Polar residues" evidence="3">
    <location>
        <begin position="272"/>
        <end position="284"/>
    </location>
</feature>
<evidence type="ECO:0000259" key="6">
    <source>
        <dbReference type="PROSITE" id="PS50008"/>
    </source>
</evidence>
<dbReference type="InterPro" id="IPR000909">
    <property type="entry name" value="PLipase_C_PInositol-sp_X_dom"/>
</dbReference>
<proteinExistence type="predicted"/>
<feature type="compositionally biased region" description="Low complexity" evidence="3">
    <location>
        <begin position="286"/>
        <end position="301"/>
    </location>
</feature>
<feature type="compositionally biased region" description="Polar residues" evidence="3">
    <location>
        <begin position="1424"/>
        <end position="1434"/>
    </location>
</feature>
<feature type="signal peptide" evidence="4">
    <location>
        <begin position="1"/>
        <end position="16"/>
    </location>
</feature>
<dbReference type="GO" id="GO:0048015">
    <property type="term" value="P:phosphatidylinositol-mediated signaling"/>
    <property type="evidence" value="ECO:0007669"/>
    <property type="project" value="TreeGrafter"/>
</dbReference>
<feature type="region of interest" description="Disordered" evidence="3">
    <location>
        <begin position="228"/>
        <end position="247"/>
    </location>
</feature>
<dbReference type="EC" id="3.1.4.11" evidence="2"/>
<dbReference type="PRINTS" id="PR00390">
    <property type="entry name" value="PHPHLIPASEC"/>
</dbReference>
<feature type="compositionally biased region" description="Basic and acidic residues" evidence="3">
    <location>
        <begin position="682"/>
        <end position="692"/>
    </location>
</feature>
<dbReference type="GO" id="GO:0007265">
    <property type="term" value="P:Ras protein signal transduction"/>
    <property type="evidence" value="ECO:0007669"/>
    <property type="project" value="TreeGrafter"/>
</dbReference>
<organism evidence="8 9">
    <name type="scientific">Arctia plantaginis</name>
    <name type="common">Wood tiger moth</name>
    <name type="synonym">Phalaena plantaginis</name>
    <dbReference type="NCBI Taxonomy" id="874455"/>
    <lineage>
        <taxon>Eukaryota</taxon>
        <taxon>Metazoa</taxon>
        <taxon>Ecdysozoa</taxon>
        <taxon>Arthropoda</taxon>
        <taxon>Hexapoda</taxon>
        <taxon>Insecta</taxon>
        <taxon>Pterygota</taxon>
        <taxon>Neoptera</taxon>
        <taxon>Endopterygota</taxon>
        <taxon>Lepidoptera</taxon>
        <taxon>Glossata</taxon>
        <taxon>Ditrysia</taxon>
        <taxon>Noctuoidea</taxon>
        <taxon>Erebidae</taxon>
        <taxon>Arctiinae</taxon>
        <taxon>Arctia</taxon>
    </lineage>
</organism>
<keyword evidence="4" id="KW-0732">Signal</keyword>
<dbReference type="InterPro" id="IPR001192">
    <property type="entry name" value="PI-PLC_fam"/>
</dbReference>
<dbReference type="SMART" id="SM00149">
    <property type="entry name" value="PLCYc"/>
    <property type="match status" value="1"/>
</dbReference>
<dbReference type="InterPro" id="IPR000008">
    <property type="entry name" value="C2_dom"/>
</dbReference>
<dbReference type="SMART" id="SM00148">
    <property type="entry name" value="PLCXc"/>
    <property type="match status" value="1"/>
</dbReference>
<dbReference type="GO" id="GO:0016042">
    <property type="term" value="P:lipid catabolic process"/>
    <property type="evidence" value="ECO:0007669"/>
    <property type="project" value="UniProtKB-KW"/>
</dbReference>
<dbReference type="SMART" id="SM00314">
    <property type="entry name" value="RA"/>
    <property type="match status" value="2"/>
</dbReference>
<feature type="domain" description="Ras-associating" evidence="7">
    <location>
        <begin position="722"/>
        <end position="801"/>
    </location>
</feature>
<dbReference type="EMBL" id="CADEBD010000739">
    <property type="protein sequence ID" value="CAB3259416.1"/>
    <property type="molecule type" value="Genomic_DNA"/>
</dbReference>
<dbReference type="Proteomes" id="UP000494256">
    <property type="component" value="Unassembled WGS sequence"/>
</dbReference>
<feature type="region of interest" description="Disordered" evidence="3">
    <location>
        <begin position="849"/>
        <end position="884"/>
    </location>
</feature>
<dbReference type="GO" id="GO:0051209">
    <property type="term" value="P:release of sequestered calcium ion into cytosol"/>
    <property type="evidence" value="ECO:0007669"/>
    <property type="project" value="TreeGrafter"/>
</dbReference>
<evidence type="ECO:0000313" key="8">
    <source>
        <dbReference type="EMBL" id="CAB3259416.1"/>
    </source>
</evidence>
<evidence type="ECO:0000256" key="3">
    <source>
        <dbReference type="SAM" id="MobiDB-lite"/>
    </source>
</evidence>
<dbReference type="PROSITE" id="PS50200">
    <property type="entry name" value="RA"/>
    <property type="match status" value="2"/>
</dbReference>
<dbReference type="InterPro" id="IPR029071">
    <property type="entry name" value="Ubiquitin-like_domsf"/>
</dbReference>
<dbReference type="GO" id="GO:0007186">
    <property type="term" value="P:G protein-coupled receptor signaling pathway"/>
    <property type="evidence" value="ECO:0007669"/>
    <property type="project" value="TreeGrafter"/>
</dbReference>
<dbReference type="Pfam" id="PF00168">
    <property type="entry name" value="C2"/>
    <property type="match status" value="1"/>
</dbReference>
<dbReference type="InterPro" id="IPR035892">
    <property type="entry name" value="C2_domain_sf"/>
</dbReference>
<feature type="region of interest" description="Disordered" evidence="3">
    <location>
        <begin position="1419"/>
        <end position="1450"/>
    </location>
</feature>
<dbReference type="SUPFAM" id="SSF51695">
    <property type="entry name" value="PLC-like phosphodiesterases"/>
    <property type="match status" value="1"/>
</dbReference>
<dbReference type="SUPFAM" id="SSF54236">
    <property type="entry name" value="Ubiquitin-like"/>
    <property type="match status" value="2"/>
</dbReference>
<keyword evidence="1" id="KW-0807">Transducer</keyword>
<evidence type="ECO:0000259" key="7">
    <source>
        <dbReference type="PROSITE" id="PS50200"/>
    </source>
</evidence>
<dbReference type="PANTHER" id="PTHR10336:SF6">
    <property type="entry name" value="1-PHOSPHATIDYLINOSITOL 4,5-BISPHOSPHATE PHOSPHODIESTERASE EPSILON-1"/>
    <property type="match status" value="1"/>
</dbReference>
<comment type="catalytic activity">
    <reaction evidence="2">
        <text>a 1,2-diacyl-sn-glycero-3-phospho-(1D-myo-inositol-4,5-bisphosphate) + H2O = 1D-myo-inositol 1,4,5-trisphosphate + a 1,2-diacyl-sn-glycerol + H(+)</text>
        <dbReference type="Rhea" id="RHEA:33179"/>
        <dbReference type="ChEBI" id="CHEBI:15377"/>
        <dbReference type="ChEBI" id="CHEBI:15378"/>
        <dbReference type="ChEBI" id="CHEBI:17815"/>
        <dbReference type="ChEBI" id="CHEBI:58456"/>
        <dbReference type="ChEBI" id="CHEBI:203600"/>
        <dbReference type="EC" id="3.1.4.11"/>
    </reaction>
</comment>
<dbReference type="Pfam" id="PF00387">
    <property type="entry name" value="PI-PLC-Y"/>
    <property type="match status" value="1"/>
</dbReference>
<dbReference type="InterPro" id="IPR000159">
    <property type="entry name" value="RA_dom"/>
</dbReference>
<feature type="compositionally biased region" description="Polar residues" evidence="3">
    <location>
        <begin position="231"/>
        <end position="240"/>
    </location>
</feature>
<evidence type="ECO:0000256" key="4">
    <source>
        <dbReference type="SAM" id="SignalP"/>
    </source>
</evidence>
<keyword evidence="2" id="KW-0443">Lipid metabolism</keyword>
<feature type="domain" description="PI-PLC Y-box" evidence="6">
    <location>
        <begin position="253"/>
        <end position="415"/>
    </location>
</feature>
<dbReference type="InterPro" id="IPR017946">
    <property type="entry name" value="PLC-like_Pdiesterase_TIM-brl"/>
</dbReference>
<feature type="region of interest" description="Disordered" evidence="3">
    <location>
        <begin position="681"/>
        <end position="707"/>
    </location>
</feature>
<feature type="domain" description="C2" evidence="5">
    <location>
        <begin position="417"/>
        <end position="547"/>
    </location>
</feature>
<sequence length="1605" mass="180155">MLALTVLLTGCRCVELDCWDGDDGSPVIYHGHTFTTKIPFRRVVETIARSAFVASPYPLILSIENHCSLPQQQVIASTFEAVFGDKLVTSFLFEIDYTDEPRLPSPEQLKYKVLIKNKKLLPIESSPTIGLTGASSAQGYGGVLSTAFRSNGNRNTSTSLPEQSNRTSSIMSNQSAGSSLTEYFSDEDYDEDDEELDEKELHKLINSLEDKCGRASLSLYQSFIRSEGDTETTSGSVKQTTTRKRSNQIARELSDMVIYVQAIKFRGLSPLSPRSSMKQPSSVAKESAPCSSFESSESSDSTGTQIAQQPRPRCLNAPAVHHPCYRCSSVNEAIGKKICRKHPLALIAHTETQLVRTYPAGLRIDSSNFDPVTFWGCGVQLVALNYQTEDAAMAVNAAMFESNGSAGYVRKPPVMWDPGHIAYRRFNPMDKEFDGIHAAHLTLAVISGQYVAENVYSFYNAFVEVEILGVPADCKKIRTKVARKNALNPIWNETFTFRINFPELAFIRFDIYDADTNYMLSQRVIPLHCLRPGYRHVRLRSPTNQALNMASLLIFSRCTEEQAGESCRGDVEPTSPHERRKIHFLVVYAVARHEAYSILKVTQDTTATEAIAQCLTKAGVCRSARGSYVLVEEVPSRTPTQRVLAPRERVLRTASARPGARLLLKRVGDDPSSRAWLTSIRSTDRNRDRSVPSDEDSSTQDEEPRRPDSFLVCVHNVSHEIPYAILKVPLNATASYVVYQALTKARCHDDPKRFVLVEELEWGGRAGTGPQQRALSDDEVVYSAQAGWKTLGRFVLQEKGNTAPVPRHKAAFARIQRGLSMTRGAITGNTGFPLGSFSTAETIAEARTPVQPPYSDPSSCRRVSSAPLGKGIGRAKGHSDKDMRSYMQKRTNTREVFRRLGNSLANHRASLSSDLGSLWDFIRIDRDRRRSAPAAPTGYEPIHPESRSPVRLARDLLQVVQETVFSKKFEETPKRCPLVKEESDLSSDVEEGTERRIANLIDFFFTIVKSQRGERKGSIGSCFKSEVTPEEAKPFITSKANTELEAKMETLMEFLASTGCMEKENDKGDNKITLMEFLFGPEDIRPSIRVVAADTSLTESNINVRDLSYIDDTPEEEAETLVEMLMKYMENYSARDKLHSKSLTPSLSEKSKSDITISKLETFSDISKTKSDSTLTHTQDTVIERCDDTITERRISETVIDLSNVKNDLESIFDEAIEKICAMKKSEADTMSEQEDMENYESYTKPPLFAYSMPYSVELSDIIEEDEPSSRDIERNHSDDRISHIRQTAEDLVSYIEDRVSKHFEDDSDDEFDISSSLKRSSISLIDLRNIPDLPPSMIIKPRVIRVDKSTSTTEISDSLSDLSKRIDSACMTEDTTLTSSSDRSERVLEKLESIQKFFSRSRLEIIDENEENIEKIKSPKQDLLSSDSQSNATDYKAGQASLDDVEDLQDDDDKIGIDKGCGNEDLRKYSSQYSSQDSVEECKKLKLICGETKTFDKNSRKDEIEEDLSTDIEMIRGDFDSEVELKVSNKFDNLQVEDDKDHLKVTLSPETSKNVTESEEMDTEIDKHDKEKEEKIVHQVNILKMTKSSTTSDIKKEILKDTFI</sequence>
<dbReference type="GO" id="GO:0046488">
    <property type="term" value="P:phosphatidylinositol metabolic process"/>
    <property type="evidence" value="ECO:0007669"/>
    <property type="project" value="TreeGrafter"/>
</dbReference>